<dbReference type="EMBL" id="BAAAOS010000038">
    <property type="protein sequence ID" value="GAA1592791.1"/>
    <property type="molecule type" value="Genomic_DNA"/>
</dbReference>
<gene>
    <name evidence="3" type="ORF">GCM10009789_53550</name>
</gene>
<dbReference type="RefSeq" id="WP_344218601.1">
    <property type="nucleotide sequence ID" value="NZ_BAAAOS010000038.1"/>
</dbReference>
<evidence type="ECO:0000256" key="2">
    <source>
        <dbReference type="SAM" id="Phobius"/>
    </source>
</evidence>
<accession>A0ABN2E3F6</accession>
<organism evidence="3 4">
    <name type="scientific">Kribbella sancticallisti</name>
    <dbReference type="NCBI Taxonomy" id="460087"/>
    <lineage>
        <taxon>Bacteria</taxon>
        <taxon>Bacillati</taxon>
        <taxon>Actinomycetota</taxon>
        <taxon>Actinomycetes</taxon>
        <taxon>Propionibacteriales</taxon>
        <taxon>Kribbellaceae</taxon>
        <taxon>Kribbella</taxon>
    </lineage>
</organism>
<sequence>MIWKIVALGVVENYTTGWVLHYVYLPGRAETHHALGAVGTHSTVGTHSAVGTHSGPGHGGPAHGAGAGAHGSHEAAAQELSPLLHFLRDSTLALPVTIAILLIVTLAVRAIAVRVGADAGTARVRIAFACAAAIAAAMASVPEVLAHGRLFDEQIAGVSMASHLTGVALVTLRYTFALTLIAAVLFGVPWRAPRSTVRPLGLPIHGEA</sequence>
<evidence type="ECO:0000256" key="1">
    <source>
        <dbReference type="SAM" id="MobiDB-lite"/>
    </source>
</evidence>
<evidence type="ECO:0000313" key="4">
    <source>
        <dbReference type="Proteomes" id="UP001500393"/>
    </source>
</evidence>
<keyword evidence="4" id="KW-1185">Reference proteome</keyword>
<keyword evidence="2" id="KW-0472">Membrane</keyword>
<keyword evidence="2" id="KW-1133">Transmembrane helix</keyword>
<feature type="transmembrane region" description="Helical" evidence="2">
    <location>
        <begin position="124"/>
        <end position="146"/>
    </location>
</feature>
<feature type="transmembrane region" description="Helical" evidence="2">
    <location>
        <begin position="166"/>
        <end position="188"/>
    </location>
</feature>
<name>A0ABN2E3F6_9ACTN</name>
<feature type="region of interest" description="Disordered" evidence="1">
    <location>
        <begin position="46"/>
        <end position="71"/>
    </location>
</feature>
<evidence type="ECO:0000313" key="3">
    <source>
        <dbReference type="EMBL" id="GAA1592791.1"/>
    </source>
</evidence>
<reference evidence="3 4" key="1">
    <citation type="journal article" date="2019" name="Int. J. Syst. Evol. Microbiol.">
        <title>The Global Catalogue of Microorganisms (GCM) 10K type strain sequencing project: providing services to taxonomists for standard genome sequencing and annotation.</title>
        <authorList>
            <consortium name="The Broad Institute Genomics Platform"/>
            <consortium name="The Broad Institute Genome Sequencing Center for Infectious Disease"/>
            <person name="Wu L."/>
            <person name="Ma J."/>
        </authorList>
    </citation>
    <scope>NUCLEOTIDE SEQUENCE [LARGE SCALE GENOMIC DNA]</scope>
    <source>
        <strain evidence="3 4">JCM 14969</strain>
    </source>
</reference>
<protein>
    <submittedName>
        <fullName evidence="3">Uncharacterized protein</fullName>
    </submittedName>
</protein>
<dbReference type="Proteomes" id="UP001500393">
    <property type="component" value="Unassembled WGS sequence"/>
</dbReference>
<comment type="caution">
    <text evidence="3">The sequence shown here is derived from an EMBL/GenBank/DDBJ whole genome shotgun (WGS) entry which is preliminary data.</text>
</comment>
<feature type="transmembrane region" description="Helical" evidence="2">
    <location>
        <begin position="92"/>
        <end position="112"/>
    </location>
</feature>
<proteinExistence type="predicted"/>
<keyword evidence="2" id="KW-0812">Transmembrane</keyword>
<feature type="compositionally biased region" description="Gly residues" evidence="1">
    <location>
        <begin position="54"/>
        <end position="69"/>
    </location>
</feature>